<name>A0A562E7A8_RHORH</name>
<dbReference type="EMBL" id="VLJT01000017">
    <property type="protein sequence ID" value="TWH17498.1"/>
    <property type="molecule type" value="Genomic_DNA"/>
</dbReference>
<dbReference type="Pfam" id="PF06974">
    <property type="entry name" value="WS_DGAT_C"/>
    <property type="match status" value="1"/>
</dbReference>
<dbReference type="GO" id="GO:0045017">
    <property type="term" value="P:glycerolipid biosynthetic process"/>
    <property type="evidence" value="ECO:0007669"/>
    <property type="project" value="InterPro"/>
</dbReference>
<organism evidence="4 5">
    <name type="scientific">Rhodococcus rhodochrous J45</name>
    <dbReference type="NCBI Taxonomy" id="935266"/>
    <lineage>
        <taxon>Bacteria</taxon>
        <taxon>Bacillati</taxon>
        <taxon>Actinomycetota</taxon>
        <taxon>Actinomycetes</taxon>
        <taxon>Mycobacteriales</taxon>
        <taxon>Nocardiaceae</taxon>
        <taxon>Rhodococcus</taxon>
    </lineage>
</organism>
<evidence type="ECO:0000313" key="5">
    <source>
        <dbReference type="Proteomes" id="UP000317573"/>
    </source>
</evidence>
<protein>
    <submittedName>
        <fullName evidence="4">Uncharacterized protein DUF1298</fullName>
    </submittedName>
</protein>
<sequence>MWGHPESSNDVSPFRLDSAKRESSAGVCRSRYETVPVVKDTSDDLARDCSPGSSVVAAVLLDATPDWDRVAAVLAPGNHESPSFRHRVVELPFGLDPPRRTGHPDSDPPWHLERVELPAPASFEEVLAYARTAPEPSGLGHPRWELTLLDGLDGGQSALVIRLRHLGSVPAPGQSDSMLSWAKSVSEQSAESFRTAAHVFTSLGTGLINALLGRTGDREEPAPRAPRLHVLDADLAALRHACERAGCRVSSGFSAAMLLACSEYRRRHGRSIDGLRVVVPGPDGGAVAMAPEDETEIHAMDAVDLMRRIDISFPSSAGAQADIAVGPRDVVVSTLPGSHAPLYVGGAKIERYYGFGAADGAMMTASAMSYRDTCCMGLAVDPTVLPNRDSFDSCLQEGMRAVLGE</sequence>
<accession>A0A562E7A8</accession>
<evidence type="ECO:0000259" key="2">
    <source>
        <dbReference type="Pfam" id="PF03007"/>
    </source>
</evidence>
<dbReference type="Pfam" id="PF03007">
    <property type="entry name" value="WS_DGAT_cat"/>
    <property type="match status" value="1"/>
</dbReference>
<dbReference type="InterPro" id="IPR004255">
    <property type="entry name" value="O-acyltransferase_WSD1_N"/>
</dbReference>
<gene>
    <name evidence="4" type="ORF">L618_000200005790</name>
</gene>
<dbReference type="AlphaFoldDB" id="A0A562E7A8"/>
<dbReference type="InterPro" id="IPR009721">
    <property type="entry name" value="O-acyltransferase_WSD1_C"/>
</dbReference>
<dbReference type="GO" id="GO:0004144">
    <property type="term" value="F:diacylglycerol O-acyltransferase activity"/>
    <property type="evidence" value="ECO:0007669"/>
    <property type="project" value="InterPro"/>
</dbReference>
<feature type="domain" description="O-acyltransferase WSD1 C-terminal" evidence="3">
    <location>
        <begin position="329"/>
        <end position="400"/>
    </location>
</feature>
<evidence type="ECO:0000256" key="1">
    <source>
        <dbReference type="SAM" id="MobiDB-lite"/>
    </source>
</evidence>
<feature type="domain" description="O-acyltransferase WSD1-like N-terminal" evidence="2">
    <location>
        <begin position="65"/>
        <end position="165"/>
    </location>
</feature>
<comment type="caution">
    <text evidence="4">The sequence shown here is derived from an EMBL/GenBank/DDBJ whole genome shotgun (WGS) entry which is preliminary data.</text>
</comment>
<evidence type="ECO:0000259" key="3">
    <source>
        <dbReference type="Pfam" id="PF06974"/>
    </source>
</evidence>
<feature type="region of interest" description="Disordered" evidence="1">
    <location>
        <begin position="1"/>
        <end position="27"/>
    </location>
</feature>
<dbReference type="Proteomes" id="UP000317573">
    <property type="component" value="Unassembled WGS sequence"/>
</dbReference>
<feature type="compositionally biased region" description="Polar residues" evidence="1">
    <location>
        <begin position="1"/>
        <end position="11"/>
    </location>
</feature>
<evidence type="ECO:0000313" key="4">
    <source>
        <dbReference type="EMBL" id="TWH17498.1"/>
    </source>
</evidence>
<proteinExistence type="predicted"/>
<reference evidence="4 5" key="1">
    <citation type="submission" date="2019-07" db="EMBL/GenBank/DDBJ databases">
        <title>Genome sequencing of lignin-degrading bacterial isolates.</title>
        <authorList>
            <person name="Gladden J."/>
        </authorList>
    </citation>
    <scope>NUCLEOTIDE SEQUENCE [LARGE SCALE GENOMIC DNA]</scope>
    <source>
        <strain evidence="4 5">J45</strain>
    </source>
</reference>